<dbReference type="SUPFAM" id="SSF48452">
    <property type="entry name" value="TPR-like"/>
    <property type="match status" value="1"/>
</dbReference>
<dbReference type="InterPro" id="IPR001789">
    <property type="entry name" value="Sig_transdc_resp-reg_receiver"/>
</dbReference>
<comment type="catalytic activity">
    <reaction evidence="1">
        <text>ATP + protein L-histidine = ADP + protein N-phospho-L-histidine.</text>
        <dbReference type="EC" id="2.7.13.3"/>
    </reaction>
</comment>
<organism evidence="13 14">
    <name type="scientific">Undibacterium hunanense</name>
    <dbReference type="NCBI Taxonomy" id="2762292"/>
    <lineage>
        <taxon>Bacteria</taxon>
        <taxon>Pseudomonadati</taxon>
        <taxon>Pseudomonadota</taxon>
        <taxon>Betaproteobacteria</taxon>
        <taxon>Burkholderiales</taxon>
        <taxon>Oxalobacteraceae</taxon>
        <taxon>Undibacterium</taxon>
    </lineage>
</organism>
<feature type="domain" description="HPt" evidence="12">
    <location>
        <begin position="1139"/>
        <end position="1233"/>
    </location>
</feature>
<dbReference type="InterPro" id="IPR003594">
    <property type="entry name" value="HATPase_dom"/>
</dbReference>
<dbReference type="SMART" id="SM00387">
    <property type="entry name" value="HATPase_c"/>
    <property type="match status" value="1"/>
</dbReference>
<dbReference type="CDD" id="cd00082">
    <property type="entry name" value="HisKA"/>
    <property type="match status" value="1"/>
</dbReference>
<dbReference type="Gene3D" id="3.30.450.40">
    <property type="match status" value="1"/>
</dbReference>
<dbReference type="InterPro" id="IPR005467">
    <property type="entry name" value="His_kinase_dom"/>
</dbReference>
<dbReference type="InterPro" id="IPR003661">
    <property type="entry name" value="HisK_dim/P_dom"/>
</dbReference>
<dbReference type="EC" id="2.7.13.3" evidence="2"/>
<evidence type="ECO:0000256" key="3">
    <source>
        <dbReference type="ARBA" id="ARBA00022553"/>
    </source>
</evidence>
<dbReference type="PANTHER" id="PTHR45339:SF3">
    <property type="entry name" value="HISTIDINE KINASE"/>
    <property type="match status" value="1"/>
</dbReference>
<dbReference type="SMART" id="SM00065">
    <property type="entry name" value="GAF"/>
    <property type="match status" value="1"/>
</dbReference>
<evidence type="ECO:0000313" key="14">
    <source>
        <dbReference type="Proteomes" id="UP000650424"/>
    </source>
</evidence>
<dbReference type="Pfam" id="PF00072">
    <property type="entry name" value="Response_reg"/>
    <property type="match status" value="1"/>
</dbReference>
<dbReference type="RefSeq" id="WP_186945219.1">
    <property type="nucleotide sequence ID" value="NZ_JACOGF010000001.1"/>
</dbReference>
<keyword evidence="5" id="KW-0418">Kinase</keyword>
<reference evidence="13 14" key="1">
    <citation type="submission" date="2020-08" db="EMBL/GenBank/DDBJ databases">
        <title>Novel species isolated from subtropical streams in China.</title>
        <authorList>
            <person name="Lu H."/>
        </authorList>
    </citation>
    <scope>NUCLEOTIDE SEQUENCE [LARGE SCALE GENOMIC DNA]</scope>
    <source>
        <strain evidence="13 14">CY18W</strain>
    </source>
</reference>
<gene>
    <name evidence="13" type="ORF">H8L32_00515</name>
</gene>
<feature type="domain" description="Response regulatory" evidence="11">
    <location>
        <begin position="972"/>
        <end position="1091"/>
    </location>
</feature>
<dbReference type="InterPro" id="IPR004358">
    <property type="entry name" value="Sig_transdc_His_kin-like_C"/>
</dbReference>
<dbReference type="InterPro" id="IPR003018">
    <property type="entry name" value="GAF"/>
</dbReference>
<dbReference type="CDD" id="cd17546">
    <property type="entry name" value="REC_hyHK_CKI1_RcsC-like"/>
    <property type="match status" value="1"/>
</dbReference>
<comment type="caution">
    <text evidence="13">The sequence shown here is derived from an EMBL/GenBank/DDBJ whole genome shotgun (WGS) entry which is preliminary data.</text>
</comment>
<feature type="modified residue" description="4-aspartylphosphate" evidence="8">
    <location>
        <position position="1024"/>
    </location>
</feature>
<evidence type="ECO:0000256" key="4">
    <source>
        <dbReference type="ARBA" id="ARBA00022679"/>
    </source>
</evidence>
<dbReference type="Pfam" id="PF13424">
    <property type="entry name" value="TPR_12"/>
    <property type="match status" value="1"/>
</dbReference>
<dbReference type="SMART" id="SM00073">
    <property type="entry name" value="HPT"/>
    <property type="match status" value="1"/>
</dbReference>
<dbReference type="PROSITE" id="PS50894">
    <property type="entry name" value="HPT"/>
    <property type="match status" value="1"/>
</dbReference>
<dbReference type="SUPFAM" id="SSF55781">
    <property type="entry name" value="GAF domain-like"/>
    <property type="match status" value="1"/>
</dbReference>
<feature type="domain" description="Histidine kinase" evidence="10">
    <location>
        <begin position="713"/>
        <end position="938"/>
    </location>
</feature>
<feature type="compositionally biased region" description="Polar residues" evidence="9">
    <location>
        <begin position="950"/>
        <end position="967"/>
    </location>
</feature>
<evidence type="ECO:0000259" key="11">
    <source>
        <dbReference type="PROSITE" id="PS50110"/>
    </source>
</evidence>
<sequence length="1311" mass="144143">MIMNLFALEDEVTQLAARLTSAHGLEKFMAQLSLAWHLRQRDSRRASVLAITVLAELADLEAPETLRRQFHARLCLIRAEIAALYGNLTFAERLLEESTAVFTDLNDATGLGDASLTDAALALEQGDAGREARACNNAVTWYNRANDQLRLSIAESWAIYELAFYDPMAASVRHAAFGRQHQHLSHPAVAAHLAAAQGVIQGRREPARSSVYYLQASELARQAGMIRLAIISAGNSGESMQAIGDLEGAAGVFDWAAERAHETEWPALIGYAMSHLGSLLRQLGQLERSKKTLEEALNGFSHAPGGINKAIVHAELAECLLLQGETDKAILAFSEAISLFRAAHSMDDLPQALIRYARALSIAGQATAALDAIEEARTLIHLHQFTALGVTLNQTLAEIHARHVVSLPANMDAPNATIYYLEESLQTGKLTEGWQASTELLMALSHAWSDNGETGKALAYAKMAVIAEQRESKKQANNRTAMAQVRHETELIRAEAEQHRLIAASEARRAATLQEAGVTLERLGKIGQKITSNLEPEAVFEAIHHHLKDLLDATTFIIYLLSDDGKTLTQAFGIEENLPHPYHEVAVNDERAFSARCVREKREIILELQADNEFTVVLDTLQTLSLLFAPLSINERILGVMTIQTPREHAYGERECLIFRTLCAYGAIALDNANAYRELRLTQQQLEAASITERLARKKAEDATRLKSEFLANMSHEIRTPMNAVIGLAHLALQTRLTPKQYDYVSKIHHAGESLLGIINDILDFSKIEAGMLDVECIPFSIEEVLTGISTVTSQKAAEKQVNYLVQVDSDVPPSIYGDPLRLGQVLINLVNNAVKFTPTGGDITLQVHSLPLPANTPSRSLLRFSVSDTGIGMSAEQQQNLFQPFTQADGSTTRKYGGTGLGLSISRRLVELMGGEISVHSVANQGSTFTFELVFDANAHPFNKPHLSGNLSAQQEKNRPAQPSQNHAGRRVLLAEDNPVNQQIALELLSMVGITADVAENGSEAVRLALASPPGYYAMIFMDLQMPVMDGHEAAALIRKEAQFDDTPIIALTAHAVGDIRERCMREGMQDYLTKPVQPEALFRIVSRWISGGEEQTSIASAVSLAASLVALHEETDIILPHFTQLDTRQGLHYMGGRQDFYLSMLHRFQQSQADTLPEIQRLLDNNDNKNAERLSHTLKGLAGSIGAVELQKIAAEMEQALFNENDRETITALQERLQQSLNAVLDELTAQLPDNLPKPAEAAFSELEAKQLLSDLYYLLLASDGDAQTLFDEHQNAIASQLSPDRMIQLKHFMHQFEFELAAGIIAKQ</sequence>
<evidence type="ECO:0000256" key="5">
    <source>
        <dbReference type="ARBA" id="ARBA00022777"/>
    </source>
</evidence>
<keyword evidence="6" id="KW-0902">Two-component regulatory system</keyword>
<dbReference type="Gene3D" id="3.30.565.10">
    <property type="entry name" value="Histidine kinase-like ATPase, C-terminal domain"/>
    <property type="match status" value="1"/>
</dbReference>
<dbReference type="InterPro" id="IPR036890">
    <property type="entry name" value="HATPase_C_sf"/>
</dbReference>
<evidence type="ECO:0000259" key="12">
    <source>
        <dbReference type="PROSITE" id="PS50894"/>
    </source>
</evidence>
<dbReference type="InterPro" id="IPR011990">
    <property type="entry name" value="TPR-like_helical_dom_sf"/>
</dbReference>
<protein>
    <recommendedName>
        <fullName evidence="2">histidine kinase</fullName>
        <ecNumber evidence="2">2.7.13.3</ecNumber>
    </recommendedName>
</protein>
<evidence type="ECO:0000256" key="1">
    <source>
        <dbReference type="ARBA" id="ARBA00000085"/>
    </source>
</evidence>
<dbReference type="EMBL" id="JACOGF010000001">
    <property type="protein sequence ID" value="MBC3915953.1"/>
    <property type="molecule type" value="Genomic_DNA"/>
</dbReference>
<dbReference type="Proteomes" id="UP000650424">
    <property type="component" value="Unassembled WGS sequence"/>
</dbReference>
<dbReference type="InterPro" id="IPR036641">
    <property type="entry name" value="HPT_dom_sf"/>
</dbReference>
<name>A0ABR6ZK81_9BURK</name>
<dbReference type="PRINTS" id="PR00344">
    <property type="entry name" value="BCTRLSENSOR"/>
</dbReference>
<dbReference type="Gene3D" id="3.40.50.2300">
    <property type="match status" value="1"/>
</dbReference>
<dbReference type="SUPFAM" id="SSF47384">
    <property type="entry name" value="Homodimeric domain of signal transducing histidine kinase"/>
    <property type="match status" value="1"/>
</dbReference>
<dbReference type="CDD" id="cd16922">
    <property type="entry name" value="HATPase_EvgS-ArcB-TorS-like"/>
    <property type="match status" value="1"/>
</dbReference>
<keyword evidence="4" id="KW-0808">Transferase</keyword>
<evidence type="ECO:0000256" key="6">
    <source>
        <dbReference type="ARBA" id="ARBA00023012"/>
    </source>
</evidence>
<evidence type="ECO:0000256" key="7">
    <source>
        <dbReference type="PROSITE-ProRule" id="PRU00110"/>
    </source>
</evidence>
<dbReference type="InterPro" id="IPR008207">
    <property type="entry name" value="Sig_transdc_His_kin_Hpt_dom"/>
</dbReference>
<evidence type="ECO:0000259" key="10">
    <source>
        <dbReference type="PROSITE" id="PS50109"/>
    </source>
</evidence>
<dbReference type="Pfam" id="PF02518">
    <property type="entry name" value="HATPase_c"/>
    <property type="match status" value="1"/>
</dbReference>
<evidence type="ECO:0000256" key="9">
    <source>
        <dbReference type="SAM" id="MobiDB-lite"/>
    </source>
</evidence>
<feature type="modified residue" description="Phosphohistidine" evidence="7">
    <location>
        <position position="1178"/>
    </location>
</feature>
<dbReference type="SMART" id="SM00028">
    <property type="entry name" value="TPR"/>
    <property type="match status" value="3"/>
</dbReference>
<dbReference type="Gene3D" id="1.10.287.130">
    <property type="match status" value="1"/>
</dbReference>
<dbReference type="Pfam" id="PF00512">
    <property type="entry name" value="HisKA"/>
    <property type="match status" value="1"/>
</dbReference>
<dbReference type="SUPFAM" id="SSF47226">
    <property type="entry name" value="Histidine-containing phosphotransfer domain, HPT domain"/>
    <property type="match status" value="1"/>
</dbReference>
<dbReference type="InterPro" id="IPR011006">
    <property type="entry name" value="CheY-like_superfamily"/>
</dbReference>
<dbReference type="SUPFAM" id="SSF52172">
    <property type="entry name" value="CheY-like"/>
    <property type="match status" value="1"/>
</dbReference>
<dbReference type="SUPFAM" id="SSF55874">
    <property type="entry name" value="ATPase domain of HSP90 chaperone/DNA topoisomerase II/histidine kinase"/>
    <property type="match status" value="1"/>
</dbReference>
<keyword evidence="3 8" id="KW-0597">Phosphoprotein</keyword>
<evidence type="ECO:0000256" key="8">
    <source>
        <dbReference type="PROSITE-ProRule" id="PRU00169"/>
    </source>
</evidence>
<evidence type="ECO:0000313" key="13">
    <source>
        <dbReference type="EMBL" id="MBC3915953.1"/>
    </source>
</evidence>
<dbReference type="CDD" id="cd00088">
    <property type="entry name" value="HPT"/>
    <property type="match status" value="1"/>
</dbReference>
<dbReference type="Gene3D" id="1.20.120.160">
    <property type="entry name" value="HPT domain"/>
    <property type="match status" value="1"/>
</dbReference>
<dbReference type="PROSITE" id="PS50109">
    <property type="entry name" value="HIS_KIN"/>
    <property type="match status" value="1"/>
</dbReference>
<accession>A0ABR6ZK81</accession>
<proteinExistence type="predicted"/>
<dbReference type="InterPro" id="IPR019734">
    <property type="entry name" value="TPR_rpt"/>
</dbReference>
<dbReference type="SMART" id="SM00448">
    <property type="entry name" value="REC"/>
    <property type="match status" value="1"/>
</dbReference>
<dbReference type="Pfam" id="PF01627">
    <property type="entry name" value="Hpt"/>
    <property type="match status" value="1"/>
</dbReference>
<dbReference type="InterPro" id="IPR036097">
    <property type="entry name" value="HisK_dim/P_sf"/>
</dbReference>
<dbReference type="PANTHER" id="PTHR45339">
    <property type="entry name" value="HYBRID SIGNAL TRANSDUCTION HISTIDINE KINASE J"/>
    <property type="match status" value="1"/>
</dbReference>
<evidence type="ECO:0000256" key="2">
    <source>
        <dbReference type="ARBA" id="ARBA00012438"/>
    </source>
</evidence>
<dbReference type="Pfam" id="PF13492">
    <property type="entry name" value="GAF_3"/>
    <property type="match status" value="1"/>
</dbReference>
<feature type="region of interest" description="Disordered" evidence="9">
    <location>
        <begin position="946"/>
        <end position="967"/>
    </location>
</feature>
<dbReference type="SMART" id="SM00388">
    <property type="entry name" value="HisKA"/>
    <property type="match status" value="1"/>
</dbReference>
<keyword evidence="14" id="KW-1185">Reference proteome</keyword>
<dbReference type="Gene3D" id="1.25.40.10">
    <property type="entry name" value="Tetratricopeptide repeat domain"/>
    <property type="match status" value="2"/>
</dbReference>
<dbReference type="InterPro" id="IPR029016">
    <property type="entry name" value="GAF-like_dom_sf"/>
</dbReference>
<dbReference type="PROSITE" id="PS50110">
    <property type="entry name" value="RESPONSE_REGULATORY"/>
    <property type="match status" value="1"/>
</dbReference>